<dbReference type="OrthoDB" id="9802901at2"/>
<dbReference type="AlphaFoldDB" id="A0A267MMG5"/>
<feature type="domain" description="HNH nuclease" evidence="1">
    <location>
        <begin position="6"/>
        <end position="59"/>
    </location>
</feature>
<organism evidence="2 3">
    <name type="scientific">Anaeromicrobium sediminis</name>
    <dbReference type="NCBI Taxonomy" id="1478221"/>
    <lineage>
        <taxon>Bacteria</taxon>
        <taxon>Bacillati</taxon>
        <taxon>Bacillota</taxon>
        <taxon>Clostridia</taxon>
        <taxon>Peptostreptococcales</taxon>
        <taxon>Thermotaleaceae</taxon>
        <taxon>Anaeromicrobium</taxon>
    </lineage>
</organism>
<dbReference type="SMART" id="SM00507">
    <property type="entry name" value="HNHc"/>
    <property type="match status" value="1"/>
</dbReference>
<keyword evidence="3" id="KW-1185">Reference proteome</keyword>
<dbReference type="PANTHER" id="PTHR33877:SF1">
    <property type="entry name" value="TYPE IV METHYL-DIRECTED RESTRICTION ENZYME ECOKMCRA"/>
    <property type="match status" value="1"/>
</dbReference>
<evidence type="ECO:0000313" key="2">
    <source>
        <dbReference type="EMBL" id="PAB60003.1"/>
    </source>
</evidence>
<dbReference type="RefSeq" id="WP_095132145.1">
    <property type="nucleotide sequence ID" value="NZ_NIBG01000004.1"/>
</dbReference>
<gene>
    <name evidence="2" type="ORF">CCE28_06410</name>
</gene>
<evidence type="ECO:0000313" key="3">
    <source>
        <dbReference type="Proteomes" id="UP000216024"/>
    </source>
</evidence>
<dbReference type="Gene3D" id="1.10.30.50">
    <property type="match status" value="1"/>
</dbReference>
<accession>A0A267MMG5</accession>
<reference evidence="2 3" key="1">
    <citation type="submission" date="2017-06" db="EMBL/GenBank/DDBJ databases">
        <title>Draft genome sequence of anaerobic fermentative bacterium Anaeromicrobium sediminis DY2726D isolated from West Pacific Ocean sediments.</title>
        <authorList>
            <person name="Zeng X."/>
        </authorList>
    </citation>
    <scope>NUCLEOTIDE SEQUENCE [LARGE SCALE GENOMIC DNA]</scope>
    <source>
        <strain evidence="2 3">DY2726D</strain>
    </source>
</reference>
<dbReference type="CDD" id="cd00085">
    <property type="entry name" value="HNHc"/>
    <property type="match status" value="1"/>
</dbReference>
<dbReference type="InterPro" id="IPR029471">
    <property type="entry name" value="HNH_5"/>
</dbReference>
<dbReference type="InterPro" id="IPR052892">
    <property type="entry name" value="NA-targeting_endonuclease"/>
</dbReference>
<dbReference type="EMBL" id="NIBG01000004">
    <property type="protein sequence ID" value="PAB60003.1"/>
    <property type="molecule type" value="Genomic_DNA"/>
</dbReference>
<proteinExistence type="predicted"/>
<protein>
    <recommendedName>
        <fullName evidence="1">HNH nuclease domain-containing protein</fullName>
    </recommendedName>
</protein>
<dbReference type="Pfam" id="PF14279">
    <property type="entry name" value="HNH_5"/>
    <property type="match status" value="1"/>
</dbReference>
<dbReference type="PANTHER" id="PTHR33877">
    <property type="entry name" value="SLL1193 PROTEIN"/>
    <property type="match status" value="1"/>
</dbReference>
<evidence type="ECO:0000259" key="1">
    <source>
        <dbReference type="SMART" id="SM00507"/>
    </source>
</evidence>
<sequence length="141" mass="16929">MWDKKSQRRYVYMRDEGICRFCGRKLLFKQVTLDHYLPKSRGGTNDIFNLACSCKKCNKYKRDEIPLDYKDSILELFKRAVIDGYITTSHMKMKKDELIELTDKVHRIEDMNKHIVFQSHTHRIYLKDNMIHKIVRVNTKG</sequence>
<dbReference type="Proteomes" id="UP000216024">
    <property type="component" value="Unassembled WGS sequence"/>
</dbReference>
<name>A0A267MMG5_9FIRM</name>
<dbReference type="InterPro" id="IPR003615">
    <property type="entry name" value="HNH_nuc"/>
</dbReference>
<comment type="caution">
    <text evidence="2">The sequence shown here is derived from an EMBL/GenBank/DDBJ whole genome shotgun (WGS) entry which is preliminary data.</text>
</comment>